<comment type="similarity">
    <text evidence="7">Belongs to the DHHC palmitoyltransferase family.</text>
</comment>
<evidence type="ECO:0000256" key="1">
    <source>
        <dbReference type="ARBA" id="ARBA00004141"/>
    </source>
</evidence>
<dbReference type="PROSITE" id="PS50216">
    <property type="entry name" value="DHHC"/>
    <property type="match status" value="1"/>
</dbReference>
<protein>
    <recommendedName>
        <fullName evidence="7">Palmitoyltransferase</fullName>
        <ecNumber evidence="7">2.3.1.225</ecNumber>
    </recommendedName>
</protein>
<dbReference type="GO" id="GO:0006612">
    <property type="term" value="P:protein targeting to membrane"/>
    <property type="evidence" value="ECO:0007669"/>
    <property type="project" value="TreeGrafter"/>
</dbReference>
<dbReference type="Proteomes" id="UP000019132">
    <property type="component" value="Unassembled WGS sequence"/>
</dbReference>
<evidence type="ECO:0000313" key="11">
    <source>
        <dbReference type="Proteomes" id="UP000019132"/>
    </source>
</evidence>
<dbReference type="EC" id="2.3.1.225" evidence="7"/>
<dbReference type="GO" id="GO:0005783">
    <property type="term" value="C:endoplasmic reticulum"/>
    <property type="evidence" value="ECO:0007669"/>
    <property type="project" value="TreeGrafter"/>
</dbReference>
<sequence length="315" mass="35175">MAPTKRMETDALQEVHAPRDTGGATAEDVVLTVHLTTARDGDKSGTVDEDDDDVHLFHGAGVNMDPFACLFQADWVLHESRTLRKGKVHKNLVLVGPHWIGVLVTLAIIVAATAMFFKQQCTTLPWYYTFYTFGFCFGTLYYLFETACRDPGIILPHTHRDAKGADDDADDAAVDVETGSLSPRSGQQEDELLSQRLTSSSVVPTPSTRNFAAAGDQRRVCDICGVTQEQYTEHCDDCDVCIDEYDHHCPWMGKCIGKKNMRAFKLFNISWVLYAVFVLAVAIQNVQWGEIALQHYEKTSTGAWTRVPRETPQHL</sequence>
<dbReference type="eggNOG" id="KOG1311">
    <property type="taxonomic scope" value="Eukaryota"/>
</dbReference>
<evidence type="ECO:0000256" key="8">
    <source>
        <dbReference type="SAM" id="MobiDB-lite"/>
    </source>
</evidence>
<dbReference type="EMBL" id="GL376624">
    <property type="status" value="NOT_ANNOTATED_CDS"/>
    <property type="molecule type" value="Genomic_DNA"/>
</dbReference>
<dbReference type="VEuPathDB" id="FungiDB:PYU1_G009889"/>
<keyword evidence="3 7" id="KW-0812">Transmembrane</keyword>
<dbReference type="GO" id="GO:0016020">
    <property type="term" value="C:membrane"/>
    <property type="evidence" value="ECO:0007669"/>
    <property type="project" value="UniProtKB-SubCell"/>
</dbReference>
<feature type="domain" description="Palmitoyltransferase DHHC" evidence="9">
    <location>
        <begin position="216"/>
        <end position="286"/>
    </location>
</feature>
<comment type="catalytic activity">
    <reaction evidence="7">
        <text>L-cysteinyl-[protein] + hexadecanoyl-CoA = S-hexadecanoyl-L-cysteinyl-[protein] + CoA</text>
        <dbReference type="Rhea" id="RHEA:36683"/>
        <dbReference type="Rhea" id="RHEA-COMP:10131"/>
        <dbReference type="Rhea" id="RHEA-COMP:11032"/>
        <dbReference type="ChEBI" id="CHEBI:29950"/>
        <dbReference type="ChEBI" id="CHEBI:57287"/>
        <dbReference type="ChEBI" id="CHEBI:57379"/>
        <dbReference type="ChEBI" id="CHEBI:74151"/>
        <dbReference type="EC" id="2.3.1.225"/>
    </reaction>
</comment>
<accession>K3WY58</accession>
<dbReference type="STRING" id="431595.K3WY58"/>
<comment type="domain">
    <text evidence="7">The DHHC domain is required for palmitoyltransferase activity.</text>
</comment>
<dbReference type="OMA" id="CIDEYDH"/>
<evidence type="ECO:0000259" key="9">
    <source>
        <dbReference type="Pfam" id="PF01529"/>
    </source>
</evidence>
<dbReference type="AlphaFoldDB" id="K3WY58"/>
<evidence type="ECO:0000256" key="6">
    <source>
        <dbReference type="ARBA" id="ARBA00023315"/>
    </source>
</evidence>
<name>K3WY58_GLOUD</name>
<dbReference type="InterPro" id="IPR039859">
    <property type="entry name" value="PFA4/ZDH16/20/ERF2-like"/>
</dbReference>
<feature type="transmembrane region" description="Helical" evidence="7">
    <location>
        <begin position="266"/>
        <end position="283"/>
    </location>
</feature>
<feature type="transmembrane region" description="Helical" evidence="7">
    <location>
        <begin position="126"/>
        <end position="144"/>
    </location>
</feature>
<organism evidence="10 11">
    <name type="scientific">Globisporangium ultimum (strain ATCC 200006 / CBS 805.95 / DAOM BR144)</name>
    <name type="common">Pythium ultimum</name>
    <dbReference type="NCBI Taxonomy" id="431595"/>
    <lineage>
        <taxon>Eukaryota</taxon>
        <taxon>Sar</taxon>
        <taxon>Stramenopiles</taxon>
        <taxon>Oomycota</taxon>
        <taxon>Peronosporomycetes</taxon>
        <taxon>Pythiales</taxon>
        <taxon>Pythiaceae</taxon>
        <taxon>Globisporangium</taxon>
    </lineage>
</organism>
<keyword evidence="4 7" id="KW-1133">Transmembrane helix</keyword>
<keyword evidence="2 7" id="KW-0808">Transferase</keyword>
<evidence type="ECO:0000256" key="7">
    <source>
        <dbReference type="RuleBase" id="RU079119"/>
    </source>
</evidence>
<evidence type="ECO:0000256" key="4">
    <source>
        <dbReference type="ARBA" id="ARBA00022989"/>
    </source>
</evidence>
<evidence type="ECO:0000256" key="2">
    <source>
        <dbReference type="ARBA" id="ARBA00022679"/>
    </source>
</evidence>
<dbReference type="GO" id="GO:0005794">
    <property type="term" value="C:Golgi apparatus"/>
    <property type="evidence" value="ECO:0007669"/>
    <property type="project" value="TreeGrafter"/>
</dbReference>
<comment type="subcellular location">
    <subcellularLocation>
        <location evidence="1">Membrane</location>
        <topology evidence="1">Multi-pass membrane protein</topology>
    </subcellularLocation>
</comment>
<evidence type="ECO:0000256" key="3">
    <source>
        <dbReference type="ARBA" id="ARBA00022692"/>
    </source>
</evidence>
<feature type="transmembrane region" description="Helical" evidence="7">
    <location>
        <begin position="91"/>
        <end position="114"/>
    </location>
</feature>
<evidence type="ECO:0000256" key="5">
    <source>
        <dbReference type="ARBA" id="ARBA00023136"/>
    </source>
</evidence>
<feature type="compositionally biased region" description="Low complexity" evidence="8">
    <location>
        <begin position="198"/>
        <end position="208"/>
    </location>
</feature>
<reference evidence="11" key="1">
    <citation type="journal article" date="2010" name="Genome Biol.">
        <title>Genome sequence of the necrotrophic plant pathogen Pythium ultimum reveals original pathogenicity mechanisms and effector repertoire.</title>
        <authorList>
            <person name="Levesque C.A."/>
            <person name="Brouwer H."/>
            <person name="Cano L."/>
            <person name="Hamilton J.P."/>
            <person name="Holt C."/>
            <person name="Huitema E."/>
            <person name="Raffaele S."/>
            <person name="Robideau G.P."/>
            <person name="Thines M."/>
            <person name="Win J."/>
            <person name="Zerillo M.M."/>
            <person name="Beakes G.W."/>
            <person name="Boore J.L."/>
            <person name="Busam D."/>
            <person name="Dumas B."/>
            <person name="Ferriera S."/>
            <person name="Fuerstenberg S.I."/>
            <person name="Gachon C.M."/>
            <person name="Gaulin E."/>
            <person name="Govers F."/>
            <person name="Grenville-Briggs L."/>
            <person name="Horner N."/>
            <person name="Hostetler J."/>
            <person name="Jiang R.H."/>
            <person name="Johnson J."/>
            <person name="Krajaejun T."/>
            <person name="Lin H."/>
            <person name="Meijer H.J."/>
            <person name="Moore B."/>
            <person name="Morris P."/>
            <person name="Phuntmart V."/>
            <person name="Puiu D."/>
            <person name="Shetty J."/>
            <person name="Stajich J.E."/>
            <person name="Tripathy S."/>
            <person name="Wawra S."/>
            <person name="van West P."/>
            <person name="Whitty B.R."/>
            <person name="Coutinho P.M."/>
            <person name="Henrissat B."/>
            <person name="Martin F."/>
            <person name="Thomas P.D."/>
            <person name="Tyler B.M."/>
            <person name="De Vries R.P."/>
            <person name="Kamoun S."/>
            <person name="Yandell M."/>
            <person name="Tisserat N."/>
            <person name="Buell C.R."/>
        </authorList>
    </citation>
    <scope>NUCLEOTIDE SEQUENCE</scope>
    <source>
        <strain evidence="11">DAOM:BR144</strain>
    </source>
</reference>
<keyword evidence="5 7" id="KW-0472">Membrane</keyword>
<dbReference type="Pfam" id="PF01529">
    <property type="entry name" value="DHHC"/>
    <property type="match status" value="1"/>
</dbReference>
<dbReference type="PANTHER" id="PTHR22883">
    <property type="entry name" value="ZINC FINGER DHHC DOMAIN CONTAINING PROTEIN"/>
    <property type="match status" value="1"/>
</dbReference>
<reference evidence="10" key="3">
    <citation type="submission" date="2015-02" db="UniProtKB">
        <authorList>
            <consortium name="EnsemblProtists"/>
        </authorList>
    </citation>
    <scope>IDENTIFICATION</scope>
    <source>
        <strain evidence="10">DAOM BR144</strain>
    </source>
</reference>
<dbReference type="InParanoid" id="K3WY58"/>
<keyword evidence="6 7" id="KW-0012">Acyltransferase</keyword>
<dbReference type="EnsemblProtists" id="PYU1_T009907">
    <property type="protein sequence ID" value="PYU1_T009907"/>
    <property type="gene ID" value="PYU1_G009889"/>
</dbReference>
<dbReference type="InterPro" id="IPR001594">
    <property type="entry name" value="Palmitoyltrfase_DHHC"/>
</dbReference>
<reference evidence="11" key="2">
    <citation type="submission" date="2010-04" db="EMBL/GenBank/DDBJ databases">
        <authorList>
            <person name="Buell R."/>
            <person name="Hamilton J."/>
            <person name="Hostetler J."/>
        </authorList>
    </citation>
    <scope>NUCLEOTIDE SEQUENCE [LARGE SCALE GENOMIC DNA]</scope>
    <source>
        <strain evidence="11">DAOM:BR144</strain>
    </source>
</reference>
<keyword evidence="11" id="KW-1185">Reference proteome</keyword>
<dbReference type="GO" id="GO:0019706">
    <property type="term" value="F:protein-cysteine S-palmitoyltransferase activity"/>
    <property type="evidence" value="ECO:0007669"/>
    <property type="project" value="UniProtKB-EC"/>
</dbReference>
<dbReference type="HOGENOM" id="CLU_076772_0_0_1"/>
<proteinExistence type="inferred from homology"/>
<feature type="region of interest" description="Disordered" evidence="8">
    <location>
        <begin position="176"/>
        <end position="209"/>
    </location>
</feature>
<evidence type="ECO:0000313" key="10">
    <source>
        <dbReference type="EnsemblProtists" id="PYU1_T009907"/>
    </source>
</evidence>